<gene>
    <name evidence="1" type="ORF">HaLaN_10540</name>
</gene>
<keyword evidence="1" id="KW-0969">Cilium</keyword>
<evidence type="ECO:0000313" key="1">
    <source>
        <dbReference type="EMBL" id="GFH14478.1"/>
    </source>
</evidence>
<keyword evidence="1" id="KW-0282">Flagellum</keyword>
<name>A0A699Z547_HAELA</name>
<proteinExistence type="predicted"/>
<dbReference type="AlphaFoldDB" id="A0A699Z547"/>
<reference evidence="1 2" key="1">
    <citation type="submission" date="2020-02" db="EMBL/GenBank/DDBJ databases">
        <title>Draft genome sequence of Haematococcus lacustris strain NIES-144.</title>
        <authorList>
            <person name="Morimoto D."/>
            <person name="Nakagawa S."/>
            <person name="Yoshida T."/>
            <person name="Sawayama S."/>
        </authorList>
    </citation>
    <scope>NUCLEOTIDE SEQUENCE [LARGE SCALE GENOMIC DNA]</scope>
    <source>
        <strain evidence="1 2">NIES-144</strain>
    </source>
</reference>
<evidence type="ECO:0000313" key="2">
    <source>
        <dbReference type="Proteomes" id="UP000485058"/>
    </source>
</evidence>
<accession>A0A699Z547</accession>
<comment type="caution">
    <text evidence="1">The sequence shown here is derived from an EMBL/GenBank/DDBJ whole genome shotgun (WGS) entry which is preliminary data.</text>
</comment>
<sequence>MEEAEVQLQYSPASLASSAASPDQMDQAVVVLDSCGDLPSSMDPVLLSAALGGATGRGSLVWHNPFPLPTTVRLSLSGPGATSQECLVPGEGSVTITLGFTPKRLHSISAQLTVSACDPRLGKPGTPAEGSPGGAGVPMLLSWRYPIQAIAEVDAAKTSGAAFRFSLVGS</sequence>
<dbReference type="EMBL" id="BLLF01000731">
    <property type="protein sequence ID" value="GFH14478.1"/>
    <property type="molecule type" value="Genomic_DNA"/>
</dbReference>
<dbReference type="Proteomes" id="UP000485058">
    <property type="component" value="Unassembled WGS sequence"/>
</dbReference>
<keyword evidence="1" id="KW-0966">Cell projection</keyword>
<protein>
    <submittedName>
        <fullName evidence="1">Flagellar associated protein</fullName>
    </submittedName>
</protein>
<organism evidence="1 2">
    <name type="scientific">Haematococcus lacustris</name>
    <name type="common">Green alga</name>
    <name type="synonym">Haematococcus pluvialis</name>
    <dbReference type="NCBI Taxonomy" id="44745"/>
    <lineage>
        <taxon>Eukaryota</taxon>
        <taxon>Viridiplantae</taxon>
        <taxon>Chlorophyta</taxon>
        <taxon>core chlorophytes</taxon>
        <taxon>Chlorophyceae</taxon>
        <taxon>CS clade</taxon>
        <taxon>Chlamydomonadales</taxon>
        <taxon>Haematococcaceae</taxon>
        <taxon>Haematococcus</taxon>
    </lineage>
</organism>
<keyword evidence="2" id="KW-1185">Reference proteome</keyword>